<dbReference type="eggNOG" id="COG3911">
    <property type="taxonomic scope" value="Bacteria"/>
</dbReference>
<dbReference type="EMBL" id="CP003346">
    <property type="protein sequence ID" value="AGA80520.1"/>
    <property type="molecule type" value="Genomic_DNA"/>
</dbReference>
<organism evidence="2 3">
    <name type="scientific">Echinicola vietnamensis (strain DSM 17526 / LMG 23754 / KMM 6221)</name>
    <dbReference type="NCBI Taxonomy" id="926556"/>
    <lineage>
        <taxon>Bacteria</taxon>
        <taxon>Pseudomonadati</taxon>
        <taxon>Bacteroidota</taxon>
        <taxon>Cytophagia</taxon>
        <taxon>Cytophagales</taxon>
        <taxon>Cyclobacteriaceae</taxon>
        <taxon>Echinicola</taxon>
    </lineage>
</organism>
<accession>L0G6R5</accession>
<proteinExistence type="predicted"/>
<sequence>MKRCWIQNNFYVITGGPGVGKTTLLEELKNRGHRTVPEIARELIREQQQKDGNALPWRDRELYRDILFERSVIGFEENCHGISKELPVFFDRGFLDAICYGELIRTAISRRMKAYAENWRYNPLVFILPPWKEIYQTDGQRKQDWTEAVQTFEKMLDTYAGYGYETVTVPKGPVRKRADFVLGYVEGLGGK</sequence>
<reference evidence="3" key="1">
    <citation type="submission" date="2012-02" db="EMBL/GenBank/DDBJ databases">
        <title>The complete genome of Echinicola vietnamensis DSM 17526.</title>
        <authorList>
            <person name="Lucas S."/>
            <person name="Copeland A."/>
            <person name="Lapidus A."/>
            <person name="Glavina del Rio T."/>
            <person name="Dalin E."/>
            <person name="Tice H."/>
            <person name="Bruce D."/>
            <person name="Goodwin L."/>
            <person name="Pitluck S."/>
            <person name="Peters L."/>
            <person name="Ovchinnikova G."/>
            <person name="Teshima H."/>
            <person name="Kyrpides N."/>
            <person name="Mavromatis K."/>
            <person name="Ivanova N."/>
            <person name="Brettin T."/>
            <person name="Detter J.C."/>
            <person name="Han C."/>
            <person name="Larimer F."/>
            <person name="Land M."/>
            <person name="Hauser L."/>
            <person name="Markowitz V."/>
            <person name="Cheng J.-F."/>
            <person name="Hugenholtz P."/>
            <person name="Woyke T."/>
            <person name="Wu D."/>
            <person name="Brambilla E."/>
            <person name="Klenk H.-P."/>
            <person name="Eisen J.A."/>
        </authorList>
    </citation>
    <scope>NUCLEOTIDE SEQUENCE [LARGE SCALE GENOMIC DNA]</scope>
    <source>
        <strain evidence="3">DSM 17526 / LMG 23754 / KMM 6221</strain>
    </source>
</reference>
<dbReference type="InterPro" id="IPR027417">
    <property type="entry name" value="P-loop_NTPase"/>
</dbReference>
<dbReference type="OrthoDB" id="5638848at2"/>
<dbReference type="HOGENOM" id="CLU_114480_0_0_10"/>
<name>L0G6R5_ECHVK</name>
<keyword evidence="3" id="KW-1185">Reference proteome</keyword>
<dbReference type="KEGG" id="evi:Echvi_4332"/>
<evidence type="ECO:0000313" key="3">
    <source>
        <dbReference type="Proteomes" id="UP000010796"/>
    </source>
</evidence>
<feature type="domain" description="NadR/Ttd14 AAA" evidence="1">
    <location>
        <begin position="11"/>
        <end position="177"/>
    </location>
</feature>
<dbReference type="Gene3D" id="3.40.50.300">
    <property type="entry name" value="P-loop containing nucleotide triphosphate hydrolases"/>
    <property type="match status" value="1"/>
</dbReference>
<dbReference type="PATRIC" id="fig|926556.3.peg.4571"/>
<protein>
    <submittedName>
        <fullName evidence="2">Putative ATPase</fullName>
    </submittedName>
</protein>
<dbReference type="Pfam" id="PF13521">
    <property type="entry name" value="AAA_28"/>
    <property type="match status" value="1"/>
</dbReference>
<dbReference type="Proteomes" id="UP000010796">
    <property type="component" value="Chromosome"/>
</dbReference>
<dbReference type="AlphaFoldDB" id="L0G6R5"/>
<evidence type="ECO:0000259" key="1">
    <source>
        <dbReference type="Pfam" id="PF13521"/>
    </source>
</evidence>
<evidence type="ECO:0000313" key="2">
    <source>
        <dbReference type="EMBL" id="AGA80520.1"/>
    </source>
</evidence>
<gene>
    <name evidence="2" type="ordered locus">Echvi_4332</name>
</gene>
<dbReference type="RefSeq" id="WP_015268049.1">
    <property type="nucleotide sequence ID" value="NC_019904.1"/>
</dbReference>
<dbReference type="InterPro" id="IPR038727">
    <property type="entry name" value="NadR/Ttd14_AAA_dom"/>
</dbReference>
<dbReference type="SUPFAM" id="SSF52540">
    <property type="entry name" value="P-loop containing nucleoside triphosphate hydrolases"/>
    <property type="match status" value="1"/>
</dbReference>